<evidence type="ECO:0000256" key="1">
    <source>
        <dbReference type="SAM" id="MobiDB-lite"/>
    </source>
</evidence>
<name>A0ABQ8V2G2_9AGAR</name>
<organism evidence="3 4">
    <name type="scientific">Lentinula lateritia</name>
    <dbReference type="NCBI Taxonomy" id="40482"/>
    <lineage>
        <taxon>Eukaryota</taxon>
        <taxon>Fungi</taxon>
        <taxon>Dikarya</taxon>
        <taxon>Basidiomycota</taxon>
        <taxon>Agaricomycotina</taxon>
        <taxon>Agaricomycetes</taxon>
        <taxon>Agaricomycetidae</taxon>
        <taxon>Agaricales</taxon>
        <taxon>Marasmiineae</taxon>
        <taxon>Omphalotaceae</taxon>
        <taxon>Lentinula</taxon>
    </lineage>
</organism>
<dbReference type="InterPro" id="IPR045341">
    <property type="entry name" value="DUF6532"/>
</dbReference>
<dbReference type="EMBL" id="JANVFT010000092">
    <property type="protein sequence ID" value="KAJ4470311.1"/>
    <property type="molecule type" value="Genomic_DNA"/>
</dbReference>
<gene>
    <name evidence="3" type="ORF">C8R41DRAFT_852176</name>
</gene>
<accession>A0ABQ8V2G2</accession>
<proteinExistence type="predicted"/>
<dbReference type="Pfam" id="PF20149">
    <property type="entry name" value="DUF6532"/>
    <property type="match status" value="1"/>
</dbReference>
<feature type="region of interest" description="Disordered" evidence="1">
    <location>
        <begin position="347"/>
        <end position="369"/>
    </location>
</feature>
<comment type="caution">
    <text evidence="3">The sequence shown here is derived from an EMBL/GenBank/DDBJ whole genome shotgun (WGS) entry which is preliminary data.</text>
</comment>
<evidence type="ECO:0000313" key="4">
    <source>
        <dbReference type="Proteomes" id="UP001150217"/>
    </source>
</evidence>
<sequence length="369" mass="39574">MQTVPSLAMQPNSSTTSAIVWKDRTNIKATYQGRSWVLSLTSQPTSMRRVIDRAIKEGKSDLVMGHEICPLEPEGLKHLALKKLVKAADFFGWDGAADVAHRLEAGDHDSYIKPLTTYVSSRIGNECAKELKGPGLNTVVVNAYGFTGLSGPSAAQRIILTRHFMYGLDSRGNFDDTKPFQHKAYADYIRTVMFGNNLYSGVVAANHARFVSSIKTKPSELEVTKGMVAIATAGIHAMLQDYANGQSRGKAASFPLPETPGIWSSALSVLNNIERVNLPLYHKIMHELYLEASGAVPLNKGGVTQENVFDTVNWAALAAIDVDHSNTSPVASTSSLPATRTTSGIPVLSAATSPSLNATTGSVPTSPST</sequence>
<reference evidence="3" key="1">
    <citation type="submission" date="2022-08" db="EMBL/GenBank/DDBJ databases">
        <title>A Global Phylogenomic Analysis of the Shiitake Genus Lentinula.</title>
        <authorList>
            <consortium name="DOE Joint Genome Institute"/>
            <person name="Sierra-Patev S."/>
            <person name="Min B."/>
            <person name="Naranjo-Ortiz M."/>
            <person name="Looney B."/>
            <person name="Konkel Z."/>
            <person name="Slot J.C."/>
            <person name="Sakamoto Y."/>
            <person name="Steenwyk J.L."/>
            <person name="Rokas A."/>
            <person name="Carro J."/>
            <person name="Camarero S."/>
            <person name="Ferreira P."/>
            <person name="Molpeceres G."/>
            <person name="Ruiz-Duenas F.J."/>
            <person name="Serrano A."/>
            <person name="Henrissat B."/>
            <person name="Drula E."/>
            <person name="Hughes K.W."/>
            <person name="Mata J.L."/>
            <person name="Ishikawa N.K."/>
            <person name="Vargas-Isla R."/>
            <person name="Ushijima S."/>
            <person name="Smith C.A."/>
            <person name="Ahrendt S."/>
            <person name="Andreopoulos W."/>
            <person name="He G."/>
            <person name="Labutti K."/>
            <person name="Lipzen A."/>
            <person name="Ng V."/>
            <person name="Riley R."/>
            <person name="Sandor L."/>
            <person name="Barry K."/>
            <person name="Martinez A.T."/>
            <person name="Xiao Y."/>
            <person name="Gibbons J.G."/>
            <person name="Terashima K."/>
            <person name="Grigoriev I.V."/>
            <person name="Hibbett D.S."/>
        </authorList>
    </citation>
    <scope>NUCLEOTIDE SEQUENCE</scope>
    <source>
        <strain evidence="3">RHP3577 ss4</strain>
    </source>
</reference>
<dbReference type="Proteomes" id="UP001150217">
    <property type="component" value="Unassembled WGS sequence"/>
</dbReference>
<evidence type="ECO:0000313" key="3">
    <source>
        <dbReference type="EMBL" id="KAJ4470311.1"/>
    </source>
</evidence>
<evidence type="ECO:0000259" key="2">
    <source>
        <dbReference type="Pfam" id="PF20149"/>
    </source>
</evidence>
<protein>
    <recommendedName>
        <fullName evidence="2">DUF6532 domain-containing protein</fullName>
    </recommendedName>
</protein>
<feature type="domain" description="DUF6532" evidence="2">
    <location>
        <begin position="100"/>
        <end position="271"/>
    </location>
</feature>
<keyword evidence="4" id="KW-1185">Reference proteome</keyword>